<comment type="caution">
    <text evidence="3">The sequence shown here is derived from an EMBL/GenBank/DDBJ whole genome shotgun (WGS) entry which is preliminary data.</text>
</comment>
<evidence type="ECO:0000256" key="1">
    <source>
        <dbReference type="SAM" id="MobiDB-lite"/>
    </source>
</evidence>
<dbReference type="STRING" id="52838.A0A4S8JHC1"/>
<evidence type="ECO:0000313" key="4">
    <source>
        <dbReference type="Proteomes" id="UP000317650"/>
    </source>
</evidence>
<gene>
    <name evidence="3" type="ORF">C4D60_Mb07t22970</name>
</gene>
<feature type="signal peptide" evidence="2">
    <location>
        <begin position="1"/>
        <end position="21"/>
    </location>
</feature>
<evidence type="ECO:0000256" key="2">
    <source>
        <dbReference type="SAM" id="SignalP"/>
    </source>
</evidence>
<evidence type="ECO:0000313" key="3">
    <source>
        <dbReference type="EMBL" id="THU61408.1"/>
    </source>
</evidence>
<dbReference type="EMBL" id="PYDT01000005">
    <property type="protein sequence ID" value="THU61408.1"/>
    <property type="molecule type" value="Genomic_DNA"/>
</dbReference>
<dbReference type="Proteomes" id="UP000317650">
    <property type="component" value="Chromosome 7"/>
</dbReference>
<dbReference type="AlphaFoldDB" id="A0A4S8JHC1"/>
<accession>A0A4S8JHC1</accession>
<proteinExistence type="predicted"/>
<protein>
    <submittedName>
        <fullName evidence="3">Uncharacterized protein</fullName>
    </submittedName>
</protein>
<reference evidence="3 4" key="1">
    <citation type="journal article" date="2019" name="Nat. Plants">
        <title>Genome sequencing of Musa balbisiana reveals subgenome evolution and function divergence in polyploid bananas.</title>
        <authorList>
            <person name="Yao X."/>
        </authorList>
    </citation>
    <scope>NUCLEOTIDE SEQUENCE [LARGE SCALE GENOMIC DNA]</scope>
    <source>
        <strain evidence="4">cv. DH-PKW</strain>
        <tissue evidence="3">Leaves</tissue>
    </source>
</reference>
<sequence>MCIFIFASLTRLIGSPIFVSAKWPIRNTNEDLLKHIKSSSSTLTTIMEWYVPHFYNTQRKKGMFLPLGHGKQLPDLAPEWQKLIDDIHQYMLSKPPIVPQLSLPLTINEQPIAPLSEDPQTNPTSSEAVAPVEWPPVPEPDRPVEDVRELHLNAAAGHIRISFRVRISRRVPATVTNEQPQRH</sequence>
<keyword evidence="4" id="KW-1185">Reference proteome</keyword>
<feature type="chain" id="PRO_5020512224" evidence="2">
    <location>
        <begin position="22"/>
        <end position="183"/>
    </location>
</feature>
<keyword evidence="2" id="KW-0732">Signal</keyword>
<feature type="region of interest" description="Disordered" evidence="1">
    <location>
        <begin position="113"/>
        <end position="138"/>
    </location>
</feature>
<organism evidence="3 4">
    <name type="scientific">Musa balbisiana</name>
    <name type="common">Banana</name>
    <dbReference type="NCBI Taxonomy" id="52838"/>
    <lineage>
        <taxon>Eukaryota</taxon>
        <taxon>Viridiplantae</taxon>
        <taxon>Streptophyta</taxon>
        <taxon>Embryophyta</taxon>
        <taxon>Tracheophyta</taxon>
        <taxon>Spermatophyta</taxon>
        <taxon>Magnoliopsida</taxon>
        <taxon>Liliopsida</taxon>
        <taxon>Zingiberales</taxon>
        <taxon>Musaceae</taxon>
        <taxon>Musa</taxon>
    </lineage>
</organism>
<name>A0A4S8JHC1_MUSBA</name>